<keyword evidence="7 11" id="KW-0472">Membrane</keyword>
<reference evidence="12 13" key="1">
    <citation type="submission" date="2019-09" db="EMBL/GenBank/DDBJ databases">
        <authorList>
            <person name="Brejova B."/>
        </authorList>
    </citation>
    <scope>NUCLEOTIDE SEQUENCE [LARGE SCALE GENOMIC DNA]</scope>
</reference>
<evidence type="ECO:0000256" key="2">
    <source>
        <dbReference type="ARBA" id="ARBA00006175"/>
    </source>
</evidence>
<dbReference type="FunFam" id="1.20.1080.10:FF:000027">
    <property type="entry name" value="MIP aquaporin"/>
    <property type="match status" value="1"/>
</dbReference>
<evidence type="ECO:0008006" key="14">
    <source>
        <dbReference type="Google" id="ProtNLM"/>
    </source>
</evidence>
<evidence type="ECO:0000256" key="11">
    <source>
        <dbReference type="SAM" id="Phobius"/>
    </source>
</evidence>
<evidence type="ECO:0000256" key="10">
    <source>
        <dbReference type="RuleBase" id="RU000477"/>
    </source>
</evidence>
<evidence type="ECO:0000256" key="9">
    <source>
        <dbReference type="ARBA" id="ARBA00049405"/>
    </source>
</evidence>
<comment type="subcellular location">
    <subcellularLocation>
        <location evidence="1">Membrane</location>
        <topology evidence="1">Multi-pass membrane protein</topology>
    </subcellularLocation>
</comment>
<dbReference type="OrthoDB" id="3222at2759"/>
<evidence type="ECO:0000313" key="12">
    <source>
        <dbReference type="EMBL" id="VVT55690.1"/>
    </source>
</evidence>
<keyword evidence="4 10" id="KW-0812">Transmembrane</keyword>
<keyword evidence="13" id="KW-1185">Reference proteome</keyword>
<dbReference type="NCBIfam" id="TIGR00861">
    <property type="entry name" value="MIP"/>
    <property type="match status" value="1"/>
</dbReference>
<dbReference type="PRINTS" id="PR00783">
    <property type="entry name" value="MINTRINSICP"/>
</dbReference>
<dbReference type="InterPro" id="IPR050363">
    <property type="entry name" value="MIP/Aquaporin"/>
</dbReference>
<evidence type="ECO:0000313" key="13">
    <source>
        <dbReference type="Proteomes" id="UP000398389"/>
    </source>
</evidence>
<dbReference type="GeneID" id="43583508"/>
<evidence type="ECO:0000256" key="4">
    <source>
        <dbReference type="ARBA" id="ARBA00022692"/>
    </source>
</evidence>
<evidence type="ECO:0000256" key="6">
    <source>
        <dbReference type="ARBA" id="ARBA00022989"/>
    </source>
</evidence>
<feature type="transmembrane region" description="Helical" evidence="11">
    <location>
        <begin position="27"/>
        <end position="47"/>
    </location>
</feature>
<feature type="transmembrane region" description="Helical" evidence="11">
    <location>
        <begin position="162"/>
        <end position="180"/>
    </location>
</feature>
<dbReference type="CDD" id="cd00333">
    <property type="entry name" value="MIP"/>
    <property type="match status" value="1"/>
</dbReference>
<protein>
    <recommendedName>
        <fullName evidence="14">Aquaporin</fullName>
    </recommendedName>
</protein>
<feature type="transmembrane region" description="Helical" evidence="11">
    <location>
        <begin position="102"/>
        <end position="124"/>
    </location>
</feature>
<comment type="catalytic activity">
    <reaction evidence="9">
        <text>glycerol(in) = glycerol(out)</text>
        <dbReference type="Rhea" id="RHEA:29675"/>
        <dbReference type="ChEBI" id="CHEBI:17754"/>
    </reaction>
</comment>
<name>A0A5E8C169_9ASCO</name>
<comment type="catalytic activity">
    <reaction evidence="8">
        <text>H2O(in) = H2O(out)</text>
        <dbReference type="Rhea" id="RHEA:29667"/>
        <dbReference type="ChEBI" id="CHEBI:15377"/>
    </reaction>
</comment>
<keyword evidence="5" id="KW-0677">Repeat</keyword>
<dbReference type="GO" id="GO:0015250">
    <property type="term" value="F:water channel activity"/>
    <property type="evidence" value="ECO:0007669"/>
    <property type="project" value="TreeGrafter"/>
</dbReference>
<evidence type="ECO:0000256" key="5">
    <source>
        <dbReference type="ARBA" id="ARBA00022737"/>
    </source>
</evidence>
<comment type="similarity">
    <text evidence="2 10">Belongs to the MIP/aquaporin (TC 1.A.8) family.</text>
</comment>
<dbReference type="Pfam" id="PF00230">
    <property type="entry name" value="MIP"/>
    <property type="match status" value="1"/>
</dbReference>
<feature type="transmembrane region" description="Helical" evidence="11">
    <location>
        <begin position="243"/>
        <end position="265"/>
    </location>
</feature>
<dbReference type="AlphaFoldDB" id="A0A5E8C169"/>
<dbReference type="PROSITE" id="PS00221">
    <property type="entry name" value="MIP"/>
    <property type="match status" value="1"/>
</dbReference>
<dbReference type="PRINTS" id="PR02019">
    <property type="entry name" value="AQUAPORIN7"/>
</dbReference>
<dbReference type="PANTHER" id="PTHR43829:SF9">
    <property type="entry name" value="AQUAPORIN-9"/>
    <property type="match status" value="1"/>
</dbReference>
<evidence type="ECO:0000256" key="3">
    <source>
        <dbReference type="ARBA" id="ARBA00022448"/>
    </source>
</evidence>
<evidence type="ECO:0000256" key="8">
    <source>
        <dbReference type="ARBA" id="ARBA00034651"/>
    </source>
</evidence>
<proteinExistence type="inferred from homology"/>
<keyword evidence="6 11" id="KW-1133">Transmembrane helix</keyword>
<dbReference type="Gene3D" id="1.20.1080.10">
    <property type="entry name" value="Glycerol uptake facilitator protein"/>
    <property type="match status" value="1"/>
</dbReference>
<dbReference type="GO" id="GO:0015254">
    <property type="term" value="F:glycerol channel activity"/>
    <property type="evidence" value="ECO:0007669"/>
    <property type="project" value="TreeGrafter"/>
</dbReference>
<keyword evidence="3 10" id="KW-0813">Transport</keyword>
<evidence type="ECO:0000256" key="1">
    <source>
        <dbReference type="ARBA" id="ARBA00004141"/>
    </source>
</evidence>
<dbReference type="GO" id="GO:0005886">
    <property type="term" value="C:plasma membrane"/>
    <property type="evidence" value="ECO:0007669"/>
    <property type="project" value="TreeGrafter"/>
</dbReference>
<dbReference type="RefSeq" id="XP_031855299.1">
    <property type="nucleotide sequence ID" value="XM_031999408.1"/>
</dbReference>
<gene>
    <name evidence="12" type="ORF">SAPINGB_P004693</name>
</gene>
<dbReference type="SUPFAM" id="SSF81338">
    <property type="entry name" value="Aquaporin-like"/>
    <property type="match status" value="1"/>
</dbReference>
<feature type="transmembrane region" description="Helical" evidence="11">
    <location>
        <begin position="59"/>
        <end position="81"/>
    </location>
</feature>
<dbReference type="InterPro" id="IPR022357">
    <property type="entry name" value="MIP_CS"/>
</dbReference>
<dbReference type="InterPro" id="IPR000425">
    <property type="entry name" value="MIP"/>
</dbReference>
<dbReference type="EMBL" id="CABVLU010000003">
    <property type="protein sequence ID" value="VVT55690.1"/>
    <property type="molecule type" value="Genomic_DNA"/>
</dbReference>
<dbReference type="Proteomes" id="UP000398389">
    <property type="component" value="Unassembled WGS sequence"/>
</dbReference>
<dbReference type="InterPro" id="IPR023271">
    <property type="entry name" value="Aquaporin-like"/>
</dbReference>
<accession>A0A5E8C169</accession>
<sequence length="349" mass="38405">MSETTYCDTLENPPFWPRIRHKFREPFAEFLGTFILILFGDGVVAQVVLSSNKNGSYQSISWCWGIGVMFGVYVSGGISGGHLNPAVTFANCVLRKFPWKKLPIYVVAQLLGAFCAAFVVYGNYKSAFDYYAGMGVRDVTGDVSTAGIFCTYPASFMTRTGMVFSEIIGSSILMLCIYAINDSNNMAAGPLGPLILFFLIFGIGASFGWETGYAINPARDFGPRMASYILGYGPKVFTAGGTYFWIPIVCPVIGCTFGGFLYDLFIYTGTESPINQPYFGITRLANKSSKNEDVEKSKHNDRILAGFVHGHSEHPVLETVTYADEHPEHMTTMSATQTSKARVEQLEQL</sequence>
<evidence type="ECO:0000256" key="7">
    <source>
        <dbReference type="ARBA" id="ARBA00023136"/>
    </source>
</evidence>
<organism evidence="12 13">
    <name type="scientific">Magnusiomyces paraingens</name>
    <dbReference type="NCBI Taxonomy" id="2606893"/>
    <lineage>
        <taxon>Eukaryota</taxon>
        <taxon>Fungi</taxon>
        <taxon>Dikarya</taxon>
        <taxon>Ascomycota</taxon>
        <taxon>Saccharomycotina</taxon>
        <taxon>Dipodascomycetes</taxon>
        <taxon>Dipodascales</taxon>
        <taxon>Dipodascaceae</taxon>
        <taxon>Magnusiomyces</taxon>
    </lineage>
</organism>
<dbReference type="PANTHER" id="PTHR43829">
    <property type="entry name" value="AQUAPORIN OR AQUAGLYCEROPORIN RELATED"/>
    <property type="match status" value="1"/>
</dbReference>
<feature type="transmembrane region" description="Helical" evidence="11">
    <location>
        <begin position="187"/>
        <end position="209"/>
    </location>
</feature>